<dbReference type="InterPro" id="IPR036249">
    <property type="entry name" value="Thioredoxin-like_sf"/>
</dbReference>
<reference evidence="4 5" key="1">
    <citation type="submission" date="2016-11" db="EMBL/GenBank/DDBJ databases">
        <authorList>
            <person name="Jaros S."/>
            <person name="Januszkiewicz K."/>
            <person name="Wedrychowicz H."/>
        </authorList>
    </citation>
    <scope>NUCLEOTIDE SEQUENCE [LARGE SCALE GENOMIC DNA]</scope>
    <source>
        <strain evidence="4 5">CGMCC 1.10190</strain>
    </source>
</reference>
<dbReference type="InterPro" id="IPR044087">
    <property type="entry name" value="NahD-like"/>
</dbReference>
<dbReference type="InterPro" id="IPR014440">
    <property type="entry name" value="HCCAis_GSTk"/>
</dbReference>
<dbReference type="GO" id="GO:1901170">
    <property type="term" value="P:naphthalene catabolic process"/>
    <property type="evidence" value="ECO:0007669"/>
    <property type="project" value="InterPro"/>
</dbReference>
<accession>A0A1M5Z8Z6</accession>
<dbReference type="GO" id="GO:0006749">
    <property type="term" value="P:glutathione metabolic process"/>
    <property type="evidence" value="ECO:0007669"/>
    <property type="project" value="TreeGrafter"/>
</dbReference>
<dbReference type="Pfam" id="PF01323">
    <property type="entry name" value="DSBA"/>
    <property type="match status" value="1"/>
</dbReference>
<dbReference type="GO" id="GO:0004602">
    <property type="term" value="F:glutathione peroxidase activity"/>
    <property type="evidence" value="ECO:0007669"/>
    <property type="project" value="TreeGrafter"/>
</dbReference>
<dbReference type="InterPro" id="IPR051924">
    <property type="entry name" value="GST_Kappa/NadH"/>
</dbReference>
<dbReference type="SUPFAM" id="SSF52833">
    <property type="entry name" value="Thioredoxin-like"/>
    <property type="match status" value="1"/>
</dbReference>
<evidence type="ECO:0000259" key="3">
    <source>
        <dbReference type="Pfam" id="PF01323"/>
    </source>
</evidence>
<organism evidence="4 5">
    <name type="scientific">Pollutimonas bauzanensis</name>
    <dbReference type="NCBI Taxonomy" id="658167"/>
    <lineage>
        <taxon>Bacteria</taxon>
        <taxon>Pseudomonadati</taxon>
        <taxon>Pseudomonadota</taxon>
        <taxon>Betaproteobacteria</taxon>
        <taxon>Burkholderiales</taxon>
        <taxon>Alcaligenaceae</taxon>
        <taxon>Pollutimonas</taxon>
    </lineage>
</organism>
<dbReference type="InterPro" id="IPR001853">
    <property type="entry name" value="DSBA-like_thioredoxin_dom"/>
</dbReference>
<evidence type="ECO:0000256" key="1">
    <source>
        <dbReference type="PIRNR" id="PIRNR006386"/>
    </source>
</evidence>
<dbReference type="AlphaFoldDB" id="A0A1M5Z8Z6"/>
<keyword evidence="5" id="KW-1185">Reference proteome</keyword>
<comment type="catalytic activity">
    <reaction evidence="1">
        <text>2-hydroxychromene-2-carboxylate = (3E)-4-(2-hydroxyphenyl)-2-oxobut-3-enoate</text>
        <dbReference type="Rhea" id="RHEA:27401"/>
        <dbReference type="ChEBI" id="CHEBI:59350"/>
        <dbReference type="ChEBI" id="CHEBI:59353"/>
        <dbReference type="EC" id="5.99.1.4"/>
    </reaction>
</comment>
<feature type="active site" description="Nucleophile" evidence="2">
    <location>
        <position position="13"/>
    </location>
</feature>
<evidence type="ECO:0000256" key="2">
    <source>
        <dbReference type="PIRSR" id="PIRSR006386-1"/>
    </source>
</evidence>
<dbReference type="PANTHER" id="PTHR42943:SF4">
    <property type="entry name" value="C2H2-TYPE DOMAIN-CONTAINING PROTEIN"/>
    <property type="match status" value="1"/>
</dbReference>
<feature type="domain" description="DSBA-like thioredoxin" evidence="3">
    <location>
        <begin position="5"/>
        <end position="198"/>
    </location>
</feature>
<dbReference type="OrthoDB" id="8560325at2"/>
<dbReference type="Proteomes" id="UP000184226">
    <property type="component" value="Unassembled WGS sequence"/>
</dbReference>
<protein>
    <recommendedName>
        <fullName evidence="1">2-hydroxychromene-2-carboxylate isomerase</fullName>
        <ecNumber evidence="1">5.99.1.4</ecNumber>
    </recommendedName>
</protein>
<sequence>MSVAVDYYFSVASPWAYLGSARFMDMVAQHCASPRVLPIDLGRVFATTGGLPYPERAAARRAYRQMDLGRWRDRLGIPLRLEPRFYPVDRKPASYLLIAARRQDQAAALRLSHAILRTVWADDGNIADWKVLRALADEAGLDGAALADHAGAPAIAEQFESDTDMAIAARVFGSPSYVIDGEIFWGQDRLDFVAQRLASACGSLNRALSRN</sequence>
<dbReference type="GO" id="GO:0004364">
    <property type="term" value="F:glutathione transferase activity"/>
    <property type="evidence" value="ECO:0007669"/>
    <property type="project" value="TreeGrafter"/>
</dbReference>
<dbReference type="EC" id="5.99.1.4" evidence="1"/>
<evidence type="ECO:0000313" key="5">
    <source>
        <dbReference type="Proteomes" id="UP000184226"/>
    </source>
</evidence>
<dbReference type="PANTHER" id="PTHR42943">
    <property type="entry name" value="GLUTATHIONE S-TRANSFERASE KAPPA"/>
    <property type="match status" value="1"/>
</dbReference>
<name>A0A1M5Z8Z6_9BURK</name>
<evidence type="ECO:0000313" key="4">
    <source>
        <dbReference type="EMBL" id="SHI20674.1"/>
    </source>
</evidence>
<dbReference type="RefSeq" id="WP_073106738.1">
    <property type="nucleotide sequence ID" value="NZ_FQXE01000013.1"/>
</dbReference>
<dbReference type="EMBL" id="FQXE01000013">
    <property type="protein sequence ID" value="SHI20674.1"/>
    <property type="molecule type" value="Genomic_DNA"/>
</dbReference>
<dbReference type="Gene3D" id="3.40.30.10">
    <property type="entry name" value="Glutaredoxin"/>
    <property type="match status" value="1"/>
</dbReference>
<dbReference type="GO" id="GO:0018845">
    <property type="term" value="F:2-hydroxychromene-2-carboxylate isomerase activity"/>
    <property type="evidence" value="ECO:0007669"/>
    <property type="project" value="UniProtKB-UniRule"/>
</dbReference>
<gene>
    <name evidence="4" type="ORF">SAMN04488135_11335</name>
</gene>
<dbReference type="CDD" id="cd03022">
    <property type="entry name" value="DsbA_HCCA_Iso"/>
    <property type="match status" value="1"/>
</dbReference>
<dbReference type="PIRSF" id="PIRSF006386">
    <property type="entry name" value="HCCAis_GSTk"/>
    <property type="match status" value="1"/>
</dbReference>
<dbReference type="STRING" id="658167.SAMN04488135_11335"/>
<keyword evidence="1 4" id="KW-0413">Isomerase</keyword>
<proteinExistence type="inferred from homology"/>
<comment type="similarity">
    <text evidence="1">Belongs to the GST superfamily. NadH family.</text>
</comment>